<dbReference type="Proteomes" id="UP000265566">
    <property type="component" value="Chromosome 5"/>
</dbReference>
<protein>
    <submittedName>
        <fullName evidence="1">Uncharacterized protein</fullName>
    </submittedName>
</protein>
<accession>A0A396HMN5</accession>
<comment type="caution">
    <text evidence="1">The sequence shown here is derived from an EMBL/GenBank/DDBJ whole genome shotgun (WGS) entry which is preliminary data.</text>
</comment>
<evidence type="ECO:0000313" key="1">
    <source>
        <dbReference type="EMBL" id="RHN54602.1"/>
    </source>
</evidence>
<organism evidence="1">
    <name type="scientific">Medicago truncatula</name>
    <name type="common">Barrel medic</name>
    <name type="synonym">Medicago tribuloides</name>
    <dbReference type="NCBI Taxonomy" id="3880"/>
    <lineage>
        <taxon>Eukaryota</taxon>
        <taxon>Viridiplantae</taxon>
        <taxon>Streptophyta</taxon>
        <taxon>Embryophyta</taxon>
        <taxon>Tracheophyta</taxon>
        <taxon>Spermatophyta</taxon>
        <taxon>Magnoliopsida</taxon>
        <taxon>eudicotyledons</taxon>
        <taxon>Gunneridae</taxon>
        <taxon>Pentapetalae</taxon>
        <taxon>rosids</taxon>
        <taxon>fabids</taxon>
        <taxon>Fabales</taxon>
        <taxon>Fabaceae</taxon>
        <taxon>Papilionoideae</taxon>
        <taxon>50 kb inversion clade</taxon>
        <taxon>NPAAA clade</taxon>
        <taxon>Hologalegina</taxon>
        <taxon>IRL clade</taxon>
        <taxon>Trifolieae</taxon>
        <taxon>Medicago</taxon>
    </lineage>
</organism>
<reference evidence="1" key="1">
    <citation type="journal article" date="2018" name="Nat. Plants">
        <title>Whole-genome landscape of Medicago truncatula symbiotic genes.</title>
        <authorList>
            <person name="Pecrix Y."/>
            <person name="Gamas P."/>
            <person name="Carrere S."/>
        </authorList>
    </citation>
    <scope>NUCLEOTIDE SEQUENCE</scope>
    <source>
        <tissue evidence="1">Leaves</tissue>
    </source>
</reference>
<name>A0A396HMN5_MEDTR</name>
<dbReference type="AlphaFoldDB" id="A0A396HMN5"/>
<sequence length="83" mass="9817">MAMRPMKYLMHHIHMELPDGSVLAGQHALRHMVPCNFCLLLVFKDVPVEKATKLEENQGGNMPIHKELCTHYYLFRNLRWWQA</sequence>
<proteinExistence type="predicted"/>
<gene>
    <name evidence="1" type="ORF">MtrunA17_Chr5g0408691</name>
</gene>
<dbReference type="Gramene" id="rna29668">
    <property type="protein sequence ID" value="RHN54602.1"/>
    <property type="gene ID" value="gene29668"/>
</dbReference>
<dbReference type="EMBL" id="PSQE01000005">
    <property type="protein sequence ID" value="RHN54602.1"/>
    <property type="molecule type" value="Genomic_DNA"/>
</dbReference>